<dbReference type="EMBL" id="UINC01144363">
    <property type="protein sequence ID" value="SVD33827.1"/>
    <property type="molecule type" value="Genomic_DNA"/>
</dbReference>
<reference evidence="1" key="1">
    <citation type="submission" date="2018-05" db="EMBL/GenBank/DDBJ databases">
        <authorList>
            <person name="Lanie J.A."/>
            <person name="Ng W.-L."/>
            <person name="Kazmierczak K.M."/>
            <person name="Andrzejewski T.M."/>
            <person name="Davidsen T.M."/>
            <person name="Wayne K.J."/>
            <person name="Tettelin H."/>
            <person name="Glass J.I."/>
            <person name="Rusch D."/>
            <person name="Podicherti R."/>
            <person name="Tsui H.-C.T."/>
            <person name="Winkler M.E."/>
        </authorList>
    </citation>
    <scope>NUCLEOTIDE SEQUENCE</scope>
</reference>
<accession>A0A382UID0</accession>
<evidence type="ECO:0000313" key="1">
    <source>
        <dbReference type="EMBL" id="SVD33827.1"/>
    </source>
</evidence>
<name>A0A382UID0_9ZZZZ</name>
<sequence length="200" mass="23075">MVFNLIIFLVLGIFTFLYLNAIKPNLIKNRSNQHARIISNTSDHINRLNIKFTKESSTKFLSDVRFLFQNLDRVQLYDLNSNLLADTDTLDLTQDIFVRSEDVQETSIDKSDENINISESSKLTETATFNTETYVREYSEQKNINDKLVISETINNNFYVMTINSVNLEGESRGYIVVSEIANDILVAVDERKNFILRTV</sequence>
<organism evidence="1">
    <name type="scientific">marine metagenome</name>
    <dbReference type="NCBI Taxonomy" id="408172"/>
    <lineage>
        <taxon>unclassified sequences</taxon>
        <taxon>metagenomes</taxon>
        <taxon>ecological metagenomes</taxon>
    </lineage>
</organism>
<feature type="non-terminal residue" evidence="1">
    <location>
        <position position="200"/>
    </location>
</feature>
<gene>
    <name evidence="1" type="ORF">METZ01_LOCUS386681</name>
</gene>
<dbReference type="AlphaFoldDB" id="A0A382UID0"/>
<protein>
    <submittedName>
        <fullName evidence="1">Uncharacterized protein</fullName>
    </submittedName>
</protein>
<proteinExistence type="predicted"/>